<keyword evidence="2" id="KW-1185">Reference proteome</keyword>
<protein>
    <submittedName>
        <fullName evidence="1">Uncharacterized protein</fullName>
    </submittedName>
</protein>
<gene>
    <name evidence="1" type="ORF">HERILL_LOCUS10705</name>
</gene>
<proteinExistence type="predicted"/>
<name>A0A7R8UW32_HERIL</name>
<dbReference type="InParanoid" id="A0A7R8UW32"/>
<dbReference type="Proteomes" id="UP000594454">
    <property type="component" value="Chromosome 4"/>
</dbReference>
<dbReference type="EMBL" id="LR899012">
    <property type="protein sequence ID" value="CAD7088047.1"/>
    <property type="molecule type" value="Genomic_DNA"/>
</dbReference>
<sequence>MWNIEDLSAKDCTCPHLMNNNNQNGGLVTTNASSNLMYHNSGNDELRNCPTNGDNLKSWLGLDVGGDGGSHIMGDNSDRVPFNITAIINNNGRIDMNSLYEQR</sequence>
<dbReference type="AlphaFoldDB" id="A0A7R8UW32"/>
<accession>A0A7R8UW32</accession>
<reference evidence="1 2" key="1">
    <citation type="submission" date="2020-11" db="EMBL/GenBank/DDBJ databases">
        <authorList>
            <person name="Wallbank WR R."/>
            <person name="Pardo Diaz C."/>
            <person name="Kozak K."/>
            <person name="Martin S."/>
            <person name="Jiggins C."/>
            <person name="Moest M."/>
            <person name="Warren A I."/>
            <person name="Generalovic N T."/>
            <person name="Byers J.R.P. K."/>
            <person name="Montejo-Kovacevich G."/>
            <person name="Yen C E."/>
        </authorList>
    </citation>
    <scope>NUCLEOTIDE SEQUENCE [LARGE SCALE GENOMIC DNA]</scope>
</reference>
<evidence type="ECO:0000313" key="1">
    <source>
        <dbReference type="EMBL" id="CAD7088047.1"/>
    </source>
</evidence>
<evidence type="ECO:0000313" key="2">
    <source>
        <dbReference type="Proteomes" id="UP000594454"/>
    </source>
</evidence>
<organism evidence="1 2">
    <name type="scientific">Hermetia illucens</name>
    <name type="common">Black soldier fly</name>
    <dbReference type="NCBI Taxonomy" id="343691"/>
    <lineage>
        <taxon>Eukaryota</taxon>
        <taxon>Metazoa</taxon>
        <taxon>Ecdysozoa</taxon>
        <taxon>Arthropoda</taxon>
        <taxon>Hexapoda</taxon>
        <taxon>Insecta</taxon>
        <taxon>Pterygota</taxon>
        <taxon>Neoptera</taxon>
        <taxon>Endopterygota</taxon>
        <taxon>Diptera</taxon>
        <taxon>Brachycera</taxon>
        <taxon>Stratiomyomorpha</taxon>
        <taxon>Stratiomyidae</taxon>
        <taxon>Hermetiinae</taxon>
        <taxon>Hermetia</taxon>
    </lineage>
</organism>